<proteinExistence type="predicted"/>
<gene>
    <name evidence="1" type="ORF">Pmar_PMAR025172</name>
</gene>
<dbReference type="InterPro" id="IPR029057">
    <property type="entry name" value="PRTase-like"/>
</dbReference>
<dbReference type="InterPro" id="IPR005137">
    <property type="entry name" value="BtpA"/>
</dbReference>
<accession>C5KQ75</accession>
<name>C5KQ75_PERM5</name>
<evidence type="ECO:0000313" key="1">
    <source>
        <dbReference type="EMBL" id="EER13359.1"/>
    </source>
</evidence>
<dbReference type="GeneID" id="9041620"/>
<sequence length="379" mass="40768">MHRGAFHDYWADSNCIVLLVVHCKDCDQAVQQARIAVASGAHGILLINQVENDDGSVTTLPVNPDFTRIISAVRRAIGDKPFLGVNCLAMTADVALPLVTNDDCRIDAYWADDARIDEGRGVADQVEAERISSVRSAHSSIKFYFGGVAFKKQRVVAEEDWSKAVALATPFMDVVVTSGTATGVPADINKIIQFRQAADTNALAVGSGVTPENIDKYLPYVDCIIVATGVSKSFHGFDVGKLDKLLCKCRGYPWYAGMMQPRVREPSSDFAWLDPSAIYGDKYAWSALLEDLRAKISHVAGEDSVAALAGVDATGFITGGALSALIGVPFIIIRKANKLCVHTIGVDYVDYSGKTKRLEIRSQSHVSVSAASTGVIVVD</sequence>
<organism evidence="2">
    <name type="scientific">Perkinsus marinus (strain ATCC 50983 / TXsc)</name>
    <dbReference type="NCBI Taxonomy" id="423536"/>
    <lineage>
        <taxon>Eukaryota</taxon>
        <taxon>Sar</taxon>
        <taxon>Alveolata</taxon>
        <taxon>Perkinsozoa</taxon>
        <taxon>Perkinsea</taxon>
        <taxon>Perkinsida</taxon>
        <taxon>Perkinsidae</taxon>
        <taxon>Perkinsus</taxon>
    </lineage>
</organism>
<dbReference type="SUPFAM" id="SSF53271">
    <property type="entry name" value="PRTase-like"/>
    <property type="match status" value="1"/>
</dbReference>
<dbReference type="RefSeq" id="XP_002781564.1">
    <property type="nucleotide sequence ID" value="XM_002781518.1"/>
</dbReference>
<dbReference type="Gene3D" id="3.40.50.2020">
    <property type="match status" value="1"/>
</dbReference>
<evidence type="ECO:0000313" key="2">
    <source>
        <dbReference type="Proteomes" id="UP000007800"/>
    </source>
</evidence>
<dbReference type="Proteomes" id="UP000007800">
    <property type="component" value="Unassembled WGS sequence"/>
</dbReference>
<dbReference type="OrthoDB" id="363185at2759"/>
<dbReference type="SUPFAM" id="SSF51395">
    <property type="entry name" value="FMN-linked oxidoreductases"/>
    <property type="match status" value="1"/>
</dbReference>
<dbReference type="OMA" id="CRIDAYW"/>
<reference evidence="1 2" key="1">
    <citation type="submission" date="2008-07" db="EMBL/GenBank/DDBJ databases">
        <authorList>
            <person name="El-Sayed N."/>
            <person name="Caler E."/>
            <person name="Inman J."/>
            <person name="Amedeo P."/>
            <person name="Hass B."/>
            <person name="Wortman J."/>
        </authorList>
    </citation>
    <scope>NUCLEOTIDE SEQUENCE [LARGE SCALE GENOMIC DNA]</scope>
    <source>
        <strain evidence="2">ATCC 50983 / TXsc</strain>
    </source>
</reference>
<dbReference type="EMBL" id="GG675265">
    <property type="protein sequence ID" value="EER13359.1"/>
    <property type="molecule type" value="Genomic_DNA"/>
</dbReference>
<protein>
    <submittedName>
        <fullName evidence="1">Uncharacterized protein</fullName>
    </submittedName>
</protein>
<keyword evidence="2" id="KW-1185">Reference proteome</keyword>
<dbReference type="AlphaFoldDB" id="C5KQ75"/>
<dbReference type="Pfam" id="PF03437">
    <property type="entry name" value="BtpA"/>
    <property type="match status" value="1"/>
</dbReference>
<dbReference type="InParanoid" id="C5KQ75"/>